<dbReference type="GO" id="GO:0006364">
    <property type="term" value="P:rRNA processing"/>
    <property type="evidence" value="ECO:0007669"/>
    <property type="project" value="InterPro"/>
</dbReference>
<evidence type="ECO:0000313" key="6">
    <source>
        <dbReference type="Proteomes" id="UP000054279"/>
    </source>
</evidence>
<protein>
    <submittedName>
        <fullName evidence="5">Uncharacterized protein</fullName>
    </submittedName>
</protein>
<name>A0A0C9UI55_SPHS4</name>
<dbReference type="EMBL" id="KN837198">
    <property type="protein sequence ID" value="KIJ34524.1"/>
    <property type="molecule type" value="Genomic_DNA"/>
</dbReference>
<keyword evidence="6" id="KW-1185">Reference proteome</keyword>
<dbReference type="HOGENOM" id="CLU_1462207_0_0_1"/>
<dbReference type="PANTHER" id="PTHR14150">
    <property type="entry name" value="U3 SMALL NUCLEOLAR RNA-ASSOCIATED PROTEIN 14"/>
    <property type="match status" value="1"/>
</dbReference>
<comment type="subcellular location">
    <subcellularLocation>
        <location evidence="1">Nucleus</location>
        <location evidence="1">Nucleolus</location>
    </subcellularLocation>
</comment>
<feature type="region of interest" description="Disordered" evidence="4">
    <location>
        <begin position="99"/>
        <end position="119"/>
    </location>
</feature>
<accession>A0A0C9UI55</accession>
<dbReference type="PANTHER" id="PTHR14150:SF12">
    <property type="entry name" value="U3 SMALL NUCLEOLAR RNA-ASSOCIATED PROTEIN 14 HOMOLOG A"/>
    <property type="match status" value="1"/>
</dbReference>
<dbReference type="InterPro" id="IPR006709">
    <property type="entry name" value="SSU_processome_Utp14"/>
</dbReference>
<proteinExistence type="predicted"/>
<dbReference type="GO" id="GO:0032040">
    <property type="term" value="C:small-subunit processome"/>
    <property type="evidence" value="ECO:0007669"/>
    <property type="project" value="InterPro"/>
</dbReference>
<gene>
    <name evidence="5" type="ORF">M422DRAFT_263301</name>
</gene>
<evidence type="ECO:0000313" key="5">
    <source>
        <dbReference type="EMBL" id="KIJ34524.1"/>
    </source>
</evidence>
<dbReference type="Proteomes" id="UP000054279">
    <property type="component" value="Unassembled WGS sequence"/>
</dbReference>
<evidence type="ECO:0000256" key="4">
    <source>
        <dbReference type="SAM" id="MobiDB-lite"/>
    </source>
</evidence>
<dbReference type="Pfam" id="PF04615">
    <property type="entry name" value="Utp14"/>
    <property type="match status" value="1"/>
</dbReference>
<keyword evidence="2" id="KW-0597">Phosphoprotein</keyword>
<evidence type="ECO:0000256" key="2">
    <source>
        <dbReference type="ARBA" id="ARBA00022553"/>
    </source>
</evidence>
<evidence type="ECO:0000256" key="1">
    <source>
        <dbReference type="ARBA" id="ARBA00004604"/>
    </source>
</evidence>
<sequence>MISSCTPSDDEHFTDDEALNNLDAFVSSLDRGKKRKAEDDDAQPKDVGSVPRKRRLLKARTEAGAENEFGAHAASGSKLRLEDLLDPLESTSSLQALKKSTKSLAKGDSLPAPLPGRTQDRIDRAAAYEQTKEEVDKWKGTMKRIKEADHLNFPLQVPQKIALSNAALASKFQVRRVDSILKYIN</sequence>
<keyword evidence="3" id="KW-0539">Nucleus</keyword>
<evidence type="ECO:0000256" key="3">
    <source>
        <dbReference type="ARBA" id="ARBA00023242"/>
    </source>
</evidence>
<organism evidence="5 6">
    <name type="scientific">Sphaerobolus stellatus (strain SS14)</name>
    <dbReference type="NCBI Taxonomy" id="990650"/>
    <lineage>
        <taxon>Eukaryota</taxon>
        <taxon>Fungi</taxon>
        <taxon>Dikarya</taxon>
        <taxon>Basidiomycota</taxon>
        <taxon>Agaricomycotina</taxon>
        <taxon>Agaricomycetes</taxon>
        <taxon>Phallomycetidae</taxon>
        <taxon>Geastrales</taxon>
        <taxon>Sphaerobolaceae</taxon>
        <taxon>Sphaerobolus</taxon>
    </lineage>
</organism>
<dbReference type="OrthoDB" id="3269056at2759"/>
<reference evidence="5 6" key="1">
    <citation type="submission" date="2014-06" db="EMBL/GenBank/DDBJ databases">
        <title>Evolutionary Origins and Diversification of the Mycorrhizal Mutualists.</title>
        <authorList>
            <consortium name="DOE Joint Genome Institute"/>
            <consortium name="Mycorrhizal Genomics Consortium"/>
            <person name="Kohler A."/>
            <person name="Kuo A."/>
            <person name="Nagy L.G."/>
            <person name="Floudas D."/>
            <person name="Copeland A."/>
            <person name="Barry K.W."/>
            <person name="Cichocki N."/>
            <person name="Veneault-Fourrey C."/>
            <person name="LaButti K."/>
            <person name="Lindquist E.A."/>
            <person name="Lipzen A."/>
            <person name="Lundell T."/>
            <person name="Morin E."/>
            <person name="Murat C."/>
            <person name="Riley R."/>
            <person name="Ohm R."/>
            <person name="Sun H."/>
            <person name="Tunlid A."/>
            <person name="Henrissat B."/>
            <person name="Grigoriev I.V."/>
            <person name="Hibbett D.S."/>
            <person name="Martin F."/>
        </authorList>
    </citation>
    <scope>NUCLEOTIDE SEQUENCE [LARGE SCALE GENOMIC DNA]</scope>
    <source>
        <strain evidence="5 6">SS14</strain>
    </source>
</reference>
<feature type="region of interest" description="Disordered" evidence="4">
    <location>
        <begin position="30"/>
        <end position="76"/>
    </location>
</feature>
<dbReference type="AlphaFoldDB" id="A0A0C9UI55"/>